<comment type="caution">
    <text evidence="1">The sequence shown here is derived from an EMBL/GenBank/DDBJ whole genome shotgun (WGS) entry which is preliminary data.</text>
</comment>
<dbReference type="AlphaFoldDB" id="A0A918FW20"/>
<dbReference type="Proteomes" id="UP000606194">
    <property type="component" value="Unassembled WGS sequence"/>
</dbReference>
<proteinExistence type="predicted"/>
<reference evidence="1" key="2">
    <citation type="submission" date="2020-09" db="EMBL/GenBank/DDBJ databases">
        <authorList>
            <person name="Sun Q."/>
            <person name="Ohkuma M."/>
        </authorList>
    </citation>
    <scope>NUCLEOTIDE SEQUENCE</scope>
    <source>
        <strain evidence="1">JCM 4386</strain>
    </source>
</reference>
<reference evidence="1" key="1">
    <citation type="journal article" date="2014" name="Int. J. Syst. Evol. Microbiol.">
        <title>Complete genome sequence of Corynebacterium casei LMG S-19264T (=DSM 44701T), isolated from a smear-ripened cheese.</title>
        <authorList>
            <consortium name="US DOE Joint Genome Institute (JGI-PGF)"/>
            <person name="Walter F."/>
            <person name="Albersmeier A."/>
            <person name="Kalinowski J."/>
            <person name="Ruckert C."/>
        </authorList>
    </citation>
    <scope>NUCLEOTIDE SEQUENCE</scope>
    <source>
        <strain evidence="1">JCM 4386</strain>
    </source>
</reference>
<protein>
    <recommendedName>
        <fullName evidence="3">CdiI immunity protein domain-containing protein</fullName>
    </recommendedName>
</protein>
<dbReference type="EMBL" id="BMTL01000012">
    <property type="protein sequence ID" value="GGR90859.1"/>
    <property type="molecule type" value="Genomic_DNA"/>
</dbReference>
<organism evidence="1 2">
    <name type="scientific">Streptomyces humidus</name>
    <dbReference type="NCBI Taxonomy" id="52259"/>
    <lineage>
        <taxon>Bacteria</taxon>
        <taxon>Bacillati</taxon>
        <taxon>Actinomycetota</taxon>
        <taxon>Actinomycetes</taxon>
        <taxon>Kitasatosporales</taxon>
        <taxon>Streptomycetaceae</taxon>
        <taxon>Streptomyces</taxon>
    </lineage>
</organism>
<name>A0A918FW20_9ACTN</name>
<gene>
    <name evidence="1" type="ORF">GCM10010269_32490</name>
</gene>
<evidence type="ECO:0000313" key="1">
    <source>
        <dbReference type="EMBL" id="GGR90859.1"/>
    </source>
</evidence>
<sequence length="119" mass="13492">MTGRDMSDRDMSDRELIEMVRDRTGMFGLNGSYYPTAMFLTGLDLGTSGRLLDGFREWLLARKGEESSFTWMLLVIEDAFPGTGPRHWASLTESQQQSAVDHLFDLLIAFLVERQPAGR</sequence>
<keyword evidence="2" id="KW-1185">Reference proteome</keyword>
<accession>A0A918FW20</accession>
<evidence type="ECO:0008006" key="3">
    <source>
        <dbReference type="Google" id="ProtNLM"/>
    </source>
</evidence>
<evidence type="ECO:0000313" key="2">
    <source>
        <dbReference type="Proteomes" id="UP000606194"/>
    </source>
</evidence>